<keyword evidence="2" id="KW-1185">Reference proteome</keyword>
<comment type="caution">
    <text evidence="1">The sequence shown here is derived from an EMBL/GenBank/DDBJ whole genome shotgun (WGS) entry which is preliminary data.</text>
</comment>
<proteinExistence type="predicted"/>
<dbReference type="Proteomes" id="UP001239462">
    <property type="component" value="Unassembled WGS sequence"/>
</dbReference>
<reference evidence="1 2" key="1">
    <citation type="submission" date="2023-06" db="EMBL/GenBank/DDBJ databases">
        <title>Roseiconus lacunae JC819 isolated from Gulf of Mannar region, Tamil Nadu.</title>
        <authorList>
            <person name="Pk S."/>
            <person name="Ch S."/>
            <person name="Ch V.R."/>
        </authorList>
    </citation>
    <scope>NUCLEOTIDE SEQUENCE [LARGE SCALE GENOMIC DNA]</scope>
    <source>
        <strain evidence="1 2">JC819</strain>
    </source>
</reference>
<dbReference type="EMBL" id="JASZZN010000037">
    <property type="protein sequence ID" value="MDM4019328.1"/>
    <property type="molecule type" value="Genomic_DNA"/>
</dbReference>
<protein>
    <submittedName>
        <fullName evidence="1">Uncharacterized protein</fullName>
    </submittedName>
</protein>
<dbReference type="RefSeq" id="WP_289167442.1">
    <property type="nucleotide sequence ID" value="NZ_JASZZN010000037.1"/>
</dbReference>
<evidence type="ECO:0000313" key="1">
    <source>
        <dbReference type="EMBL" id="MDM4019328.1"/>
    </source>
</evidence>
<name>A0ABT7PSK1_9BACT</name>
<organism evidence="1 2">
    <name type="scientific">Roseiconus lacunae</name>
    <dbReference type="NCBI Taxonomy" id="2605694"/>
    <lineage>
        <taxon>Bacteria</taxon>
        <taxon>Pseudomonadati</taxon>
        <taxon>Planctomycetota</taxon>
        <taxon>Planctomycetia</taxon>
        <taxon>Pirellulales</taxon>
        <taxon>Pirellulaceae</taxon>
        <taxon>Roseiconus</taxon>
    </lineage>
</organism>
<sequence>MSERLLTVLVSLVLVLSGTHVQGEENPVLNKLLAKKIKEELSKFHSPETGYRDGAHWLHFDDPGRSLNVSVNVKKEKRIELAGTITAKIAFNYQVELSKTFLGERVVFARHDFGGHADATLSVTASALPAAKLSDTKVQIKEIRVNNLRMRSDLADRFRGRIESFVNDVLRNKKGDFETKLADALNKVKLAPIVSATGNQQKDAFEAAVADIVKKALLDLTKGKQFSIRSNDPGFKGTIVVVDPATNTKIDIREFKVQSDTATVDAVFETRLRIKGTLTLEGETIPLHVVADTTVNGAGQSRLDTDGDGFVIKSHVSSADAKVTVKELLEPDDLQGGDEFASQLLTKLLSSRKADILKALNKQIEVQPLEL</sequence>
<gene>
    <name evidence="1" type="ORF">QTN89_27990</name>
</gene>
<evidence type="ECO:0000313" key="2">
    <source>
        <dbReference type="Proteomes" id="UP001239462"/>
    </source>
</evidence>
<accession>A0ABT7PSK1</accession>